<comment type="subcellular location">
    <subcellularLocation>
        <location evidence="1">Cell membrane</location>
        <topology evidence="1">Multi-pass membrane protein</topology>
    </subcellularLocation>
</comment>
<dbReference type="InterPro" id="IPR037185">
    <property type="entry name" value="EmrE-like"/>
</dbReference>
<feature type="transmembrane region" description="Helical" evidence="6">
    <location>
        <begin position="210"/>
        <end position="230"/>
    </location>
</feature>
<sequence length="298" mass="30550">MSHRRSVALVLLSAIGFGSMALFANAAYASGVTPSTLLALRFLLAALMLAPVVWMRGWQLPRGRVLAGYMLMGCMYTAQSQSYFNALLYASSGLVGMLLYVYPVLVTALALALGWEKMDRRMLVLMLVAVGGMAVTLGGKLQGQPIGIALALLAAGIYACYILIGNRLSQSRQDTHPLAACVVIMATAAVTNTGLALWHGVALPASANGWLAVAAIALFSTAVAIACFLAGVNAIGAAQASILSTLEPVVTLGLGVAMLHETVSASQLLGGALVLTAVVLLAQRAPARPAAIAAASGA</sequence>
<evidence type="ECO:0000256" key="3">
    <source>
        <dbReference type="ARBA" id="ARBA00022692"/>
    </source>
</evidence>
<evidence type="ECO:0000313" key="10">
    <source>
        <dbReference type="Proteomes" id="UP001221208"/>
    </source>
</evidence>
<dbReference type="RefSeq" id="WP_273674346.1">
    <property type="nucleotide sequence ID" value="NZ_JAQQXR010000014.1"/>
</dbReference>
<feature type="domain" description="EamA" evidence="8">
    <location>
        <begin position="146"/>
        <end position="281"/>
    </location>
</feature>
<dbReference type="SUPFAM" id="SSF103481">
    <property type="entry name" value="Multidrug resistance efflux transporter EmrE"/>
    <property type="match status" value="2"/>
</dbReference>
<feature type="transmembrane region" description="Helical" evidence="6">
    <location>
        <begin position="145"/>
        <end position="164"/>
    </location>
</feature>
<feature type="transmembrane region" description="Helical" evidence="6">
    <location>
        <begin position="265"/>
        <end position="282"/>
    </location>
</feature>
<evidence type="ECO:0000256" key="5">
    <source>
        <dbReference type="ARBA" id="ARBA00023136"/>
    </source>
</evidence>
<dbReference type="PANTHER" id="PTHR42920">
    <property type="entry name" value="OS03G0707200 PROTEIN-RELATED"/>
    <property type="match status" value="1"/>
</dbReference>
<dbReference type="Pfam" id="PF00892">
    <property type="entry name" value="EamA"/>
    <property type="match status" value="2"/>
</dbReference>
<name>A0ABT5K8U0_9BURK</name>
<dbReference type="InterPro" id="IPR051258">
    <property type="entry name" value="Diverse_Substrate_Transporter"/>
</dbReference>
<comment type="caution">
    <text evidence="9">The sequence shown here is derived from an EMBL/GenBank/DDBJ whole genome shotgun (WGS) entry which is preliminary data.</text>
</comment>
<dbReference type="EMBL" id="JAQQXR010000014">
    <property type="protein sequence ID" value="MDC8760511.1"/>
    <property type="molecule type" value="Genomic_DNA"/>
</dbReference>
<keyword evidence="5 6" id="KW-0472">Membrane</keyword>
<evidence type="ECO:0000256" key="2">
    <source>
        <dbReference type="ARBA" id="ARBA00022475"/>
    </source>
</evidence>
<dbReference type="PANTHER" id="PTHR42920:SF5">
    <property type="entry name" value="EAMA DOMAIN-CONTAINING PROTEIN"/>
    <property type="match status" value="1"/>
</dbReference>
<proteinExistence type="predicted"/>
<evidence type="ECO:0000256" key="7">
    <source>
        <dbReference type="SAM" id="SignalP"/>
    </source>
</evidence>
<evidence type="ECO:0000313" key="9">
    <source>
        <dbReference type="EMBL" id="MDC8760511.1"/>
    </source>
</evidence>
<feature type="transmembrane region" description="Helical" evidence="6">
    <location>
        <begin position="65"/>
        <end position="84"/>
    </location>
</feature>
<feature type="transmembrane region" description="Helical" evidence="6">
    <location>
        <begin position="122"/>
        <end position="139"/>
    </location>
</feature>
<protein>
    <submittedName>
        <fullName evidence="9">DMT family transporter</fullName>
    </submittedName>
</protein>
<reference evidence="9 10" key="1">
    <citation type="submission" date="2022-10" db="EMBL/GenBank/DDBJ databases">
        <title>Janthinobacterium sp. hw3 Genome sequencing.</title>
        <authorList>
            <person name="Park S."/>
        </authorList>
    </citation>
    <scope>NUCLEOTIDE SEQUENCE [LARGE SCALE GENOMIC DNA]</scope>
    <source>
        <strain evidence="10">hw3</strain>
    </source>
</reference>
<evidence type="ECO:0000259" key="8">
    <source>
        <dbReference type="Pfam" id="PF00892"/>
    </source>
</evidence>
<feature type="transmembrane region" description="Helical" evidence="6">
    <location>
        <begin position="176"/>
        <end position="198"/>
    </location>
</feature>
<dbReference type="InterPro" id="IPR000620">
    <property type="entry name" value="EamA_dom"/>
</dbReference>
<keyword evidence="10" id="KW-1185">Reference proteome</keyword>
<feature type="domain" description="EamA" evidence="8">
    <location>
        <begin position="7"/>
        <end position="137"/>
    </location>
</feature>
<gene>
    <name evidence="9" type="ORF">OIK44_23255</name>
</gene>
<dbReference type="Proteomes" id="UP001221208">
    <property type="component" value="Unassembled WGS sequence"/>
</dbReference>
<keyword evidence="4 6" id="KW-1133">Transmembrane helix</keyword>
<feature type="transmembrane region" description="Helical" evidence="6">
    <location>
        <begin position="39"/>
        <end position="58"/>
    </location>
</feature>
<feature type="chain" id="PRO_5047019847" evidence="7">
    <location>
        <begin position="27"/>
        <end position="298"/>
    </location>
</feature>
<evidence type="ECO:0000256" key="1">
    <source>
        <dbReference type="ARBA" id="ARBA00004651"/>
    </source>
</evidence>
<evidence type="ECO:0000256" key="4">
    <source>
        <dbReference type="ARBA" id="ARBA00022989"/>
    </source>
</evidence>
<keyword evidence="2" id="KW-1003">Cell membrane</keyword>
<keyword evidence="3 6" id="KW-0812">Transmembrane</keyword>
<feature type="transmembrane region" description="Helical" evidence="6">
    <location>
        <begin position="90"/>
        <end position="115"/>
    </location>
</feature>
<organism evidence="9 10">
    <name type="scientific">Janthinobacterium fluminis</name>
    <dbReference type="NCBI Taxonomy" id="2987524"/>
    <lineage>
        <taxon>Bacteria</taxon>
        <taxon>Pseudomonadati</taxon>
        <taxon>Pseudomonadota</taxon>
        <taxon>Betaproteobacteria</taxon>
        <taxon>Burkholderiales</taxon>
        <taxon>Oxalobacteraceae</taxon>
        <taxon>Janthinobacterium</taxon>
    </lineage>
</organism>
<feature type="signal peptide" evidence="7">
    <location>
        <begin position="1"/>
        <end position="26"/>
    </location>
</feature>
<accession>A0ABT5K8U0</accession>
<evidence type="ECO:0000256" key="6">
    <source>
        <dbReference type="SAM" id="Phobius"/>
    </source>
</evidence>
<keyword evidence="7" id="KW-0732">Signal</keyword>
<feature type="transmembrane region" description="Helical" evidence="6">
    <location>
        <begin position="242"/>
        <end position="259"/>
    </location>
</feature>